<feature type="repeat" description="ANK" evidence="3">
    <location>
        <begin position="204"/>
        <end position="236"/>
    </location>
</feature>
<dbReference type="Gene3D" id="1.25.40.20">
    <property type="entry name" value="Ankyrin repeat-containing domain"/>
    <property type="match status" value="2"/>
</dbReference>
<evidence type="ECO:0000313" key="5">
    <source>
        <dbReference type="Proteomes" id="UP000762676"/>
    </source>
</evidence>
<organism evidence="4 5">
    <name type="scientific">Elysia marginata</name>
    <dbReference type="NCBI Taxonomy" id="1093978"/>
    <lineage>
        <taxon>Eukaryota</taxon>
        <taxon>Metazoa</taxon>
        <taxon>Spiralia</taxon>
        <taxon>Lophotrochozoa</taxon>
        <taxon>Mollusca</taxon>
        <taxon>Gastropoda</taxon>
        <taxon>Heterobranchia</taxon>
        <taxon>Euthyneura</taxon>
        <taxon>Panpulmonata</taxon>
        <taxon>Sacoglossa</taxon>
        <taxon>Placobranchoidea</taxon>
        <taxon>Plakobranchidae</taxon>
        <taxon>Elysia</taxon>
    </lineage>
</organism>
<dbReference type="Proteomes" id="UP000762676">
    <property type="component" value="Unassembled WGS sequence"/>
</dbReference>
<reference evidence="4 5" key="1">
    <citation type="journal article" date="2021" name="Elife">
        <title>Chloroplast acquisition without the gene transfer in kleptoplastic sea slugs, Plakobranchus ocellatus.</title>
        <authorList>
            <person name="Maeda T."/>
            <person name="Takahashi S."/>
            <person name="Yoshida T."/>
            <person name="Shimamura S."/>
            <person name="Takaki Y."/>
            <person name="Nagai Y."/>
            <person name="Toyoda A."/>
            <person name="Suzuki Y."/>
            <person name="Arimoto A."/>
            <person name="Ishii H."/>
            <person name="Satoh N."/>
            <person name="Nishiyama T."/>
            <person name="Hasebe M."/>
            <person name="Maruyama T."/>
            <person name="Minagawa J."/>
            <person name="Obokata J."/>
            <person name="Shigenobu S."/>
        </authorList>
    </citation>
    <scope>NUCLEOTIDE SEQUENCE [LARGE SCALE GENOMIC DNA]</scope>
</reference>
<dbReference type="SUPFAM" id="SSF48403">
    <property type="entry name" value="Ankyrin repeat"/>
    <property type="match status" value="1"/>
</dbReference>
<dbReference type="InterPro" id="IPR036770">
    <property type="entry name" value="Ankyrin_rpt-contain_sf"/>
</dbReference>
<evidence type="ECO:0000256" key="2">
    <source>
        <dbReference type="ARBA" id="ARBA00023043"/>
    </source>
</evidence>
<evidence type="ECO:0000256" key="1">
    <source>
        <dbReference type="ARBA" id="ARBA00022737"/>
    </source>
</evidence>
<evidence type="ECO:0000313" key="4">
    <source>
        <dbReference type="EMBL" id="GFS26254.1"/>
    </source>
</evidence>
<proteinExistence type="predicted"/>
<protein>
    <submittedName>
        <fullName evidence="4">Ankyrin</fullName>
    </submittedName>
</protein>
<dbReference type="AlphaFoldDB" id="A0AAV4JU88"/>
<keyword evidence="1" id="KW-0677">Repeat</keyword>
<keyword evidence="2 3" id="KW-0040">ANK repeat</keyword>
<evidence type="ECO:0000256" key="3">
    <source>
        <dbReference type="PROSITE-ProRule" id="PRU00023"/>
    </source>
</evidence>
<dbReference type="PANTHER" id="PTHR24198:SF165">
    <property type="entry name" value="ANKYRIN REPEAT-CONTAINING PROTEIN-RELATED"/>
    <property type="match status" value="1"/>
</dbReference>
<accession>A0AAV4JU88</accession>
<gene>
    <name evidence="4" type="ORF">ElyMa_007048600</name>
</gene>
<dbReference type="EMBL" id="BMAT01014098">
    <property type="protein sequence ID" value="GFS26254.1"/>
    <property type="molecule type" value="Genomic_DNA"/>
</dbReference>
<keyword evidence="5" id="KW-1185">Reference proteome</keyword>
<dbReference type="Pfam" id="PF12796">
    <property type="entry name" value="Ank_2"/>
    <property type="match status" value="2"/>
</dbReference>
<comment type="caution">
    <text evidence="4">The sequence shown here is derived from an EMBL/GenBank/DDBJ whole genome shotgun (WGS) entry which is preliminary data.</text>
</comment>
<name>A0AAV4JU88_9GAST</name>
<dbReference type="PROSITE" id="PS50088">
    <property type="entry name" value="ANK_REPEAT"/>
    <property type="match status" value="1"/>
</dbReference>
<sequence length="489" mass="54353">MGNRKLIKAIRKQDIQMVKRMLASGRFAIDGDDSVWNPPIIEAVYSIGEYDHEDEDSKRCELVELLVRHGADLNVLSVRSYPDEMTAAVIAAERGYLKCLQFLTERGADLSIAREGGYTALIVAAREGHADCVQYLARHMSPSLVNHVTTNGNTALRAAVLNSHERWQRAGRERVESGQRAGIACLRYIIDAGADLNVEFESQAGNTALFTALEKRRTAAATLLLEKGAHVNTVTHDGKTPLTVAGAGCFPILLRHGLNPTMSRQDRYCLHAAVREGSKADVRALVRNGFPPLYFGDTYMPEFDMPYASPLVMAICYRQPEIAKYLITNRFFTHYDIARLCWEPEIRKILSANASHIENGDREGATQCMEIVDFLSTKLPPSLQGLCLVAISSALSADFAHEPTQHDRWLFRPTFIERVHHLDIPCVLKDALLQKTPLSEICCRRWGDIDLEDVESLSVCGDCAECAGEVVDQGDDSDDENEVWSSSSE</sequence>
<dbReference type="PANTHER" id="PTHR24198">
    <property type="entry name" value="ANKYRIN REPEAT AND PROTEIN KINASE DOMAIN-CONTAINING PROTEIN"/>
    <property type="match status" value="1"/>
</dbReference>
<dbReference type="SMART" id="SM00248">
    <property type="entry name" value="ANK"/>
    <property type="match status" value="8"/>
</dbReference>
<dbReference type="InterPro" id="IPR002110">
    <property type="entry name" value="Ankyrin_rpt"/>
</dbReference>